<dbReference type="Gene3D" id="3.40.630.30">
    <property type="match status" value="1"/>
</dbReference>
<dbReference type="OrthoDB" id="9809751at2"/>
<sequence>MGSLSGGAGRDGRRRVRLWPRPSPAGPSGDLCCGDPRMHQRTPRRSGRLGNALDDDRGEHAAYFAPEPPVRQDGARPRGRYCPRKEERAGMTIEIVSLNRRPDLAPQVATWLWEAFWRAQGHGPEAVMAMLALPQAPPALPQSLVLLAEGRPLGTASLAAGDLEARPLLTPWLAGLYVVPEARRQGHAGRLVRAVQALAQEQGAATLWLYTGSAERLYTRLGWVCEERLAHGAGEVALMRRALAPLTGA</sequence>
<evidence type="ECO:0000313" key="4">
    <source>
        <dbReference type="Proteomes" id="UP000245048"/>
    </source>
</evidence>
<dbReference type="InterPro" id="IPR016181">
    <property type="entry name" value="Acyl_CoA_acyltransferase"/>
</dbReference>
<dbReference type="AlphaFoldDB" id="A0A2U1V4S8"/>
<protein>
    <recommendedName>
        <fullName evidence="2">N-acetyltransferase domain-containing protein</fullName>
    </recommendedName>
</protein>
<dbReference type="PANTHER" id="PTHR13538">
    <property type="entry name" value="N-ACETYLTRANSFERASE 6"/>
    <property type="match status" value="1"/>
</dbReference>
<name>A0A2U1V4S8_9PROT</name>
<evidence type="ECO:0000259" key="2">
    <source>
        <dbReference type="PROSITE" id="PS51186"/>
    </source>
</evidence>
<gene>
    <name evidence="3" type="ORF">CR165_09780</name>
</gene>
<dbReference type="Pfam" id="PF13508">
    <property type="entry name" value="Acetyltransf_7"/>
    <property type="match status" value="1"/>
</dbReference>
<accession>A0A2U1V4S8</accession>
<dbReference type="PANTHER" id="PTHR13538:SF4">
    <property type="entry name" value="N-ALPHA-ACETYLTRANSFERASE 80"/>
    <property type="match status" value="1"/>
</dbReference>
<evidence type="ECO:0000256" key="1">
    <source>
        <dbReference type="SAM" id="MobiDB-lite"/>
    </source>
</evidence>
<proteinExistence type="predicted"/>
<feature type="region of interest" description="Disordered" evidence="1">
    <location>
        <begin position="1"/>
        <end position="54"/>
    </location>
</feature>
<dbReference type="GO" id="GO:0005737">
    <property type="term" value="C:cytoplasm"/>
    <property type="evidence" value="ECO:0007669"/>
    <property type="project" value="TreeGrafter"/>
</dbReference>
<dbReference type="SUPFAM" id="SSF55729">
    <property type="entry name" value="Acyl-CoA N-acyltransferases (Nat)"/>
    <property type="match status" value="1"/>
</dbReference>
<keyword evidence="4" id="KW-1185">Reference proteome</keyword>
<dbReference type="InterPro" id="IPR000182">
    <property type="entry name" value="GNAT_dom"/>
</dbReference>
<organism evidence="3 4">
    <name type="scientific">Teichococcus aestuarii</name>
    <dbReference type="NCBI Taxonomy" id="568898"/>
    <lineage>
        <taxon>Bacteria</taxon>
        <taxon>Pseudomonadati</taxon>
        <taxon>Pseudomonadota</taxon>
        <taxon>Alphaproteobacteria</taxon>
        <taxon>Acetobacterales</taxon>
        <taxon>Roseomonadaceae</taxon>
        <taxon>Roseomonas</taxon>
    </lineage>
</organism>
<evidence type="ECO:0000313" key="3">
    <source>
        <dbReference type="EMBL" id="PWC28882.1"/>
    </source>
</evidence>
<dbReference type="GO" id="GO:0008080">
    <property type="term" value="F:N-acetyltransferase activity"/>
    <property type="evidence" value="ECO:0007669"/>
    <property type="project" value="InterPro"/>
</dbReference>
<feature type="domain" description="N-acetyltransferase" evidence="2">
    <location>
        <begin position="93"/>
        <end position="244"/>
    </location>
</feature>
<dbReference type="PROSITE" id="PS51186">
    <property type="entry name" value="GNAT"/>
    <property type="match status" value="1"/>
</dbReference>
<dbReference type="GO" id="GO:1905502">
    <property type="term" value="F:acetyl-CoA binding"/>
    <property type="evidence" value="ECO:0007669"/>
    <property type="project" value="TreeGrafter"/>
</dbReference>
<dbReference type="CDD" id="cd04301">
    <property type="entry name" value="NAT_SF"/>
    <property type="match status" value="1"/>
</dbReference>
<dbReference type="Proteomes" id="UP000245048">
    <property type="component" value="Unassembled WGS sequence"/>
</dbReference>
<comment type="caution">
    <text evidence="3">The sequence shown here is derived from an EMBL/GenBank/DDBJ whole genome shotgun (WGS) entry which is preliminary data.</text>
</comment>
<reference evidence="4" key="1">
    <citation type="submission" date="2017-10" db="EMBL/GenBank/DDBJ databases">
        <authorList>
            <person name="Toshchakov S.V."/>
            <person name="Goeva M.A."/>
        </authorList>
    </citation>
    <scope>NUCLEOTIDE SEQUENCE [LARGE SCALE GENOMIC DNA]</scope>
    <source>
        <strain evidence="4">JR1/69-1-13</strain>
    </source>
</reference>
<dbReference type="InterPro" id="IPR039840">
    <property type="entry name" value="NAA80"/>
</dbReference>
<dbReference type="EMBL" id="PDOA01000005">
    <property type="protein sequence ID" value="PWC28882.1"/>
    <property type="molecule type" value="Genomic_DNA"/>
</dbReference>